<sequence>MAAVRTAARGAPVRPVGEESGSALRFLAAAIGARAVVEIGTGCGGSGIWLLRGMDPEGILTTVDVDPVCQEAAREAYRTAGFSPNRTRLIRGTALEVLPRLTDGAYDMVFADAAKTEYPDYLRAALRLLRPGGVVLFHGAADAAPDGPLSATDADAAAVRETARAVREDETLVPLMLPVGGGLLAAIRGGDARG</sequence>
<dbReference type="InterPro" id="IPR029063">
    <property type="entry name" value="SAM-dependent_MTases_sf"/>
</dbReference>
<organism evidence="4 5">
    <name type="scientific">Nocardiopsis suaedae</name>
    <dbReference type="NCBI Taxonomy" id="3018444"/>
    <lineage>
        <taxon>Bacteria</taxon>
        <taxon>Bacillati</taxon>
        <taxon>Actinomycetota</taxon>
        <taxon>Actinomycetes</taxon>
        <taxon>Streptosporangiales</taxon>
        <taxon>Nocardiopsidaceae</taxon>
        <taxon>Nocardiopsis</taxon>
    </lineage>
</organism>
<dbReference type="SUPFAM" id="SSF53335">
    <property type="entry name" value="S-adenosyl-L-methionine-dependent methyltransferases"/>
    <property type="match status" value="1"/>
</dbReference>
<reference evidence="4" key="1">
    <citation type="submission" date="2023-01" db="EMBL/GenBank/DDBJ databases">
        <title>Draft genome sequence of Nocardiopsis sp. LSu2-4 isolated from halophytes.</title>
        <authorList>
            <person name="Duangmal K."/>
            <person name="Chantavorakit T."/>
        </authorList>
    </citation>
    <scope>NUCLEOTIDE SEQUENCE</scope>
    <source>
        <strain evidence="4">LSu2-4</strain>
    </source>
</reference>
<dbReference type="InterPro" id="IPR050362">
    <property type="entry name" value="Cation-dep_OMT"/>
</dbReference>
<dbReference type="EMBL" id="JAQFWP010000083">
    <property type="protein sequence ID" value="MDA2808420.1"/>
    <property type="molecule type" value="Genomic_DNA"/>
</dbReference>
<keyword evidence="3" id="KW-0949">S-adenosyl-L-methionine</keyword>
<dbReference type="PANTHER" id="PTHR10509">
    <property type="entry name" value="O-METHYLTRANSFERASE-RELATED"/>
    <property type="match status" value="1"/>
</dbReference>
<gene>
    <name evidence="4" type="ORF">O4U47_28185</name>
</gene>
<dbReference type="PANTHER" id="PTHR10509:SF85">
    <property type="entry name" value="O-METHYLTRANSFERASE RV1220C-RELATED"/>
    <property type="match status" value="1"/>
</dbReference>
<dbReference type="Pfam" id="PF01596">
    <property type="entry name" value="Methyltransf_3"/>
    <property type="match status" value="1"/>
</dbReference>
<dbReference type="Gene3D" id="3.40.50.150">
    <property type="entry name" value="Vaccinia Virus protein VP39"/>
    <property type="match status" value="1"/>
</dbReference>
<accession>A0ABT4TUN7</accession>
<comment type="caution">
    <text evidence="4">The sequence shown here is derived from an EMBL/GenBank/DDBJ whole genome shotgun (WGS) entry which is preliminary data.</text>
</comment>
<dbReference type="InterPro" id="IPR002935">
    <property type="entry name" value="SAM_O-MeTrfase"/>
</dbReference>
<evidence type="ECO:0000256" key="2">
    <source>
        <dbReference type="ARBA" id="ARBA00022679"/>
    </source>
</evidence>
<proteinExistence type="predicted"/>
<evidence type="ECO:0000256" key="1">
    <source>
        <dbReference type="ARBA" id="ARBA00022603"/>
    </source>
</evidence>
<keyword evidence="5" id="KW-1185">Reference proteome</keyword>
<evidence type="ECO:0000313" key="5">
    <source>
        <dbReference type="Proteomes" id="UP001165685"/>
    </source>
</evidence>
<dbReference type="CDD" id="cd02440">
    <property type="entry name" value="AdoMet_MTases"/>
    <property type="match status" value="1"/>
</dbReference>
<keyword evidence="1" id="KW-0489">Methyltransferase</keyword>
<dbReference type="PROSITE" id="PS51682">
    <property type="entry name" value="SAM_OMT_I"/>
    <property type="match status" value="1"/>
</dbReference>
<name>A0ABT4TUN7_9ACTN</name>
<keyword evidence="2" id="KW-0808">Transferase</keyword>
<evidence type="ECO:0000256" key="3">
    <source>
        <dbReference type="ARBA" id="ARBA00022691"/>
    </source>
</evidence>
<dbReference type="Proteomes" id="UP001165685">
    <property type="component" value="Unassembled WGS sequence"/>
</dbReference>
<evidence type="ECO:0000313" key="4">
    <source>
        <dbReference type="EMBL" id="MDA2808420.1"/>
    </source>
</evidence>
<protein>
    <submittedName>
        <fullName evidence="4">O-methyltransferase</fullName>
    </submittedName>
</protein>